<sequence length="162" mass="17635">MGALVELHANPLVNRFVPAFSHEQALKRLMETEEQWAERGHGLCAVELRSSGEFIGRSGLNHWPQFDEVEAGWALKPASWGNGYATEAGAAVVDRGFSHLRLDRVTAMISPENAASARVAGRLGFAPLRRDEFLGRPVTVYALDAPAGRRPSGGTDGDRRLT</sequence>
<feature type="domain" description="N-acetyltransferase" evidence="1">
    <location>
        <begin position="1"/>
        <end position="146"/>
    </location>
</feature>
<protein>
    <submittedName>
        <fullName evidence="2">GNAT family N-acetyltransferase</fullName>
    </submittedName>
</protein>
<dbReference type="PANTHER" id="PTHR43792">
    <property type="entry name" value="GNAT FAMILY, PUTATIVE (AFU_ORTHOLOGUE AFUA_3G00765)-RELATED-RELATED"/>
    <property type="match status" value="1"/>
</dbReference>
<dbReference type="PANTHER" id="PTHR43792:SF1">
    <property type="entry name" value="N-ACETYLTRANSFERASE DOMAIN-CONTAINING PROTEIN"/>
    <property type="match status" value="1"/>
</dbReference>
<dbReference type="PROSITE" id="PS51186">
    <property type="entry name" value="GNAT"/>
    <property type="match status" value="1"/>
</dbReference>
<proteinExistence type="predicted"/>
<dbReference type="InterPro" id="IPR051531">
    <property type="entry name" value="N-acetyltransferase"/>
</dbReference>
<reference evidence="2" key="2">
    <citation type="journal article" date="2023" name="Int. J. Syst. Evol. Microbiol.">
        <title>Streptomyces marispadix sp. nov., isolated from marine beach sediment of the Northern Coast of Portugal.</title>
        <authorList>
            <person name="dos Santos J.D.N."/>
            <person name="Vitorino I.R."/>
            <person name="Kallscheuer N."/>
            <person name="Srivastava A."/>
            <person name="Krautwurst S."/>
            <person name="Marz M."/>
            <person name="Jogler C."/>
            <person name="Lobo Da Cunha A."/>
            <person name="Catita J."/>
            <person name="Goncalves H."/>
            <person name="Gonzalez I."/>
            <person name="Reyes F."/>
            <person name="Lage O.M."/>
        </authorList>
    </citation>
    <scope>NUCLEOTIDE SEQUENCE</scope>
    <source>
        <strain evidence="2">M600PL45_2</strain>
    </source>
</reference>
<reference evidence="2" key="1">
    <citation type="submission" date="2022-03" db="EMBL/GenBank/DDBJ databases">
        <authorList>
            <person name="Santos J.D.N."/>
            <person name="Kallscheuer N."/>
            <person name="Jogler C."/>
            <person name="Lage O.M."/>
        </authorList>
    </citation>
    <scope>NUCLEOTIDE SEQUENCE</scope>
    <source>
        <strain evidence="2">M600PL45_2</strain>
    </source>
</reference>
<dbReference type="SUPFAM" id="SSF55729">
    <property type="entry name" value="Acyl-CoA N-acyltransferases (Nat)"/>
    <property type="match status" value="1"/>
</dbReference>
<dbReference type="InterPro" id="IPR016181">
    <property type="entry name" value="Acyl_CoA_acyltransferase"/>
</dbReference>
<evidence type="ECO:0000313" key="3">
    <source>
        <dbReference type="Proteomes" id="UP001166784"/>
    </source>
</evidence>
<keyword evidence="3" id="KW-1185">Reference proteome</keyword>
<dbReference type="Gene3D" id="3.40.630.30">
    <property type="match status" value="1"/>
</dbReference>
<dbReference type="Proteomes" id="UP001166784">
    <property type="component" value="Unassembled WGS sequence"/>
</dbReference>
<dbReference type="EMBL" id="JAKWJU010000002">
    <property type="protein sequence ID" value="MCH6163752.1"/>
    <property type="molecule type" value="Genomic_DNA"/>
</dbReference>
<dbReference type="InterPro" id="IPR000182">
    <property type="entry name" value="GNAT_dom"/>
</dbReference>
<evidence type="ECO:0000259" key="1">
    <source>
        <dbReference type="PROSITE" id="PS51186"/>
    </source>
</evidence>
<name>A0ABS9T5G0_9ACTN</name>
<accession>A0ABS9T5G0</accession>
<dbReference type="RefSeq" id="WP_241062618.1">
    <property type="nucleotide sequence ID" value="NZ_JAKWJU010000002.1"/>
</dbReference>
<gene>
    <name evidence="2" type="ORF">MMA15_26140</name>
</gene>
<dbReference type="Pfam" id="PF13302">
    <property type="entry name" value="Acetyltransf_3"/>
    <property type="match status" value="1"/>
</dbReference>
<organism evidence="2 3">
    <name type="scientific">Streptomyces marispadix</name>
    <dbReference type="NCBI Taxonomy" id="2922868"/>
    <lineage>
        <taxon>Bacteria</taxon>
        <taxon>Bacillati</taxon>
        <taxon>Actinomycetota</taxon>
        <taxon>Actinomycetes</taxon>
        <taxon>Kitasatosporales</taxon>
        <taxon>Streptomycetaceae</taxon>
        <taxon>Streptomyces</taxon>
    </lineage>
</organism>
<comment type="caution">
    <text evidence="2">The sequence shown here is derived from an EMBL/GenBank/DDBJ whole genome shotgun (WGS) entry which is preliminary data.</text>
</comment>
<evidence type="ECO:0000313" key="2">
    <source>
        <dbReference type="EMBL" id="MCH6163752.1"/>
    </source>
</evidence>